<dbReference type="SUPFAM" id="SSF48403">
    <property type="entry name" value="Ankyrin repeat"/>
    <property type="match status" value="3"/>
</dbReference>
<feature type="repeat" description="ANK" evidence="3">
    <location>
        <begin position="637"/>
        <end position="659"/>
    </location>
</feature>
<feature type="repeat" description="ANK" evidence="3">
    <location>
        <begin position="980"/>
        <end position="1012"/>
    </location>
</feature>
<dbReference type="InterPro" id="IPR036770">
    <property type="entry name" value="Ankyrin_rpt-contain_sf"/>
</dbReference>
<feature type="repeat" description="ANK" evidence="3">
    <location>
        <begin position="878"/>
        <end position="910"/>
    </location>
</feature>
<dbReference type="PRINTS" id="PR01415">
    <property type="entry name" value="ANKYRIN"/>
</dbReference>
<dbReference type="Proteomes" id="UP001642483">
    <property type="component" value="Unassembled WGS sequence"/>
</dbReference>
<sequence length="1116" mass="119851">MQSFLASQAIISSLSDENLIVQAIFNGNADEVRSLIYKKEDVNVSDSERRTPLHAAAFLGDAEIIDLLILSGARINAKDSKWLTPLHRACASKSEDAVNTLLKHQADVNARDKLWQSPLHVAAANDAVACAELLIPQLSNLNFSDRAGRQALHHAAFSGHVNIVNLLIRNGANIHAYDRQERRALHWAAYMGHTEIIKALVAGGAEINCRDKRCGDTPMHAAAAAGQISAVKMFIDMGFDINMQNNQKCTPLHLACFNGQDVIVHELLEAGADANITNDQGCTSLHLAAASSHGALCLELLVNSGADVNSQNNAGKTPLHMTAVHGRFTRSQTLLHNGARADAVDYHGNSALHVAAKHGHELLITTLLEAGADPAKHGSGGKLAIHIAAIRGHVNCCRKLLNAHASEEAGITTTNVVAMCDSEGRSCLHYAACGGSLECLDVFLAYVDAVSTITQRDAAGRTPLHYALSSARRECAKRLITGALRREDFKKDLNDADKDGRTLLHHASATDANGGCVELLLERDVNVLATDNQGYTALHYAAVCGHDTVVKQLINADNNILKETHDEESSLTSPLHLGAYYGHISVVIYLAEYLLNLDIYDSEGRTPLELAAYQGNADCVRALQMQGACVAQRNVKNKRTALHAAASQGHTKCMQLLVEGALLDQSTNDGGDISRFINARDLDKCTPLMLSVTNGHLAAVDFLLSRNAFVWPVDKFGCTAIHRGAVSGNEDIVRNLIHRSLQEQSPSSKHSKDNDGDSETTDQVIGNAAASVVARSHNGRTPLHFAAIRGNASMLETLLQVAASVNVIDRYGYTPLHYACYEGHEPCVDSILLHDSFVKMEGYTFSPLHCAVYNDNEACADRLLETLGDEIVNYKDSKGRSPLHACVLNDNTDCAHFLLSHGSDPDSTDSTGQSPLMLACRIGHEGCTEVLLKAKANCCLVNVDNNNALHLACLNGNETCALILLDVVSDLSIINAQNNNGQSALHIAAKKGLTSVAMRLLEKGSNVDLEDADGLSPALACASNSNVADCLDMIIAVMLRVASLGSESFDLQSIRSSLESCRKRRSSLAALKRHSTMGSVFKQDLSDDSSAFVDGENTKAGDDVTMAGEDSDSETY</sequence>
<keyword evidence="2 3" id="KW-0040">ANK repeat</keyword>
<feature type="repeat" description="ANK" evidence="3">
    <location>
        <begin position="347"/>
        <end position="379"/>
    </location>
</feature>
<evidence type="ECO:0000256" key="1">
    <source>
        <dbReference type="ARBA" id="ARBA00022737"/>
    </source>
</evidence>
<feature type="repeat" description="ANK" evidence="3">
    <location>
        <begin position="247"/>
        <end position="279"/>
    </location>
</feature>
<dbReference type="PROSITE" id="PS50297">
    <property type="entry name" value="ANK_REP_REGION"/>
    <property type="match status" value="15"/>
</dbReference>
<dbReference type="EMBL" id="CAWYQH010000130">
    <property type="protein sequence ID" value="CAK8693153.1"/>
    <property type="molecule type" value="Genomic_DNA"/>
</dbReference>
<dbReference type="Pfam" id="PF00023">
    <property type="entry name" value="Ank"/>
    <property type="match status" value="2"/>
</dbReference>
<proteinExistence type="predicted"/>
<feature type="repeat" description="ANK" evidence="3">
    <location>
        <begin position="48"/>
        <end position="80"/>
    </location>
</feature>
<feature type="repeat" description="ANK" evidence="3">
    <location>
        <begin position="778"/>
        <end position="810"/>
    </location>
</feature>
<feature type="region of interest" description="Disordered" evidence="4">
    <location>
        <begin position="740"/>
        <end position="761"/>
    </location>
</feature>
<keyword evidence="6" id="KW-1185">Reference proteome</keyword>
<evidence type="ECO:0000313" key="6">
    <source>
        <dbReference type="Proteomes" id="UP001642483"/>
    </source>
</evidence>
<feature type="repeat" description="ANK" evidence="3">
    <location>
        <begin position="603"/>
        <end position="635"/>
    </location>
</feature>
<feature type="repeat" description="ANK" evidence="3">
    <location>
        <begin position="214"/>
        <end position="246"/>
    </location>
</feature>
<dbReference type="PANTHER" id="PTHR24193:SF121">
    <property type="entry name" value="ADA2A-CONTAINING COMPLEX COMPONENT 3, ISOFORM D"/>
    <property type="match status" value="1"/>
</dbReference>
<dbReference type="Pfam" id="PF12796">
    <property type="entry name" value="Ank_2"/>
    <property type="match status" value="9"/>
</dbReference>
<name>A0ABP0GQ74_CLALP</name>
<feature type="repeat" description="ANK" evidence="3">
    <location>
        <begin position="180"/>
        <end position="212"/>
    </location>
</feature>
<feature type="repeat" description="ANK" evidence="3">
    <location>
        <begin position="533"/>
        <end position="565"/>
    </location>
</feature>
<evidence type="ECO:0000313" key="5">
    <source>
        <dbReference type="EMBL" id="CAK8693153.1"/>
    </source>
</evidence>
<evidence type="ECO:0000256" key="3">
    <source>
        <dbReference type="PROSITE-ProRule" id="PRU00023"/>
    </source>
</evidence>
<evidence type="ECO:0000256" key="4">
    <source>
        <dbReference type="SAM" id="MobiDB-lite"/>
    </source>
</evidence>
<feature type="repeat" description="ANK" evidence="3">
    <location>
        <begin position="147"/>
        <end position="179"/>
    </location>
</feature>
<evidence type="ECO:0008006" key="7">
    <source>
        <dbReference type="Google" id="ProtNLM"/>
    </source>
</evidence>
<feature type="region of interest" description="Disordered" evidence="4">
    <location>
        <begin position="1092"/>
        <end position="1116"/>
    </location>
</feature>
<dbReference type="InterPro" id="IPR050663">
    <property type="entry name" value="Ankyrin-SOCS_Box"/>
</dbReference>
<dbReference type="PANTHER" id="PTHR24193">
    <property type="entry name" value="ANKYRIN REPEAT PROTEIN"/>
    <property type="match status" value="1"/>
</dbReference>
<dbReference type="Gene3D" id="1.25.40.20">
    <property type="entry name" value="Ankyrin repeat-containing domain"/>
    <property type="match status" value="11"/>
</dbReference>
<feature type="repeat" description="ANK" evidence="3">
    <location>
        <begin position="570"/>
        <end position="602"/>
    </location>
</feature>
<dbReference type="InterPro" id="IPR002110">
    <property type="entry name" value="Ankyrin_rpt"/>
</dbReference>
<reference evidence="5 6" key="1">
    <citation type="submission" date="2024-02" db="EMBL/GenBank/DDBJ databases">
        <authorList>
            <person name="Daric V."/>
            <person name="Darras S."/>
        </authorList>
    </citation>
    <scope>NUCLEOTIDE SEQUENCE [LARGE SCALE GENOMIC DNA]</scope>
</reference>
<comment type="caution">
    <text evidence="5">The sequence shown here is derived from an EMBL/GenBank/DDBJ whole genome shotgun (WGS) entry which is preliminary data.</text>
</comment>
<accession>A0ABP0GQ74</accession>
<feature type="repeat" description="ANK" evidence="3">
    <location>
        <begin position="314"/>
        <end position="346"/>
    </location>
</feature>
<protein>
    <recommendedName>
        <fullName evidence="7">Serine/threonine-protein phosphatase 6 regulatory ankyrin repeat subunit A</fullName>
    </recommendedName>
</protein>
<dbReference type="SMART" id="SM00248">
    <property type="entry name" value="ANK"/>
    <property type="match status" value="29"/>
</dbReference>
<feature type="repeat" description="ANK" evidence="3">
    <location>
        <begin position="280"/>
        <end position="313"/>
    </location>
</feature>
<gene>
    <name evidence="5" type="ORF">CVLEPA_LOCUS26474</name>
</gene>
<dbReference type="PROSITE" id="PS50088">
    <property type="entry name" value="ANK_REPEAT"/>
    <property type="match status" value="17"/>
</dbReference>
<dbReference type="Pfam" id="PF13637">
    <property type="entry name" value="Ank_4"/>
    <property type="match status" value="1"/>
</dbReference>
<evidence type="ECO:0000256" key="2">
    <source>
        <dbReference type="ARBA" id="ARBA00023043"/>
    </source>
</evidence>
<organism evidence="5 6">
    <name type="scientific">Clavelina lepadiformis</name>
    <name type="common">Light-bulb sea squirt</name>
    <name type="synonym">Ascidia lepadiformis</name>
    <dbReference type="NCBI Taxonomy" id="159417"/>
    <lineage>
        <taxon>Eukaryota</taxon>
        <taxon>Metazoa</taxon>
        <taxon>Chordata</taxon>
        <taxon>Tunicata</taxon>
        <taxon>Ascidiacea</taxon>
        <taxon>Aplousobranchia</taxon>
        <taxon>Clavelinidae</taxon>
        <taxon>Clavelina</taxon>
    </lineage>
</organism>
<feature type="repeat" description="ANK" evidence="3">
    <location>
        <begin position="499"/>
        <end position="532"/>
    </location>
</feature>
<feature type="repeat" description="ANK" evidence="3">
    <location>
        <begin position="81"/>
        <end position="113"/>
    </location>
</feature>
<keyword evidence="1" id="KW-0677">Repeat</keyword>